<dbReference type="AlphaFoldDB" id="A0A4Y9YZB1"/>
<evidence type="ECO:0000313" key="3">
    <source>
        <dbReference type="Proteomes" id="UP000298390"/>
    </source>
</evidence>
<keyword evidence="1" id="KW-1133">Transmembrane helix</keyword>
<comment type="caution">
    <text evidence="2">The sequence shown here is derived from an EMBL/GenBank/DDBJ whole genome shotgun (WGS) entry which is preliminary data.</text>
</comment>
<dbReference type="EMBL" id="SEKV01000063">
    <property type="protein sequence ID" value="TFY67097.1"/>
    <property type="molecule type" value="Genomic_DNA"/>
</dbReference>
<organism evidence="2 3">
    <name type="scientific">Rhodofomes roseus</name>
    <dbReference type="NCBI Taxonomy" id="34475"/>
    <lineage>
        <taxon>Eukaryota</taxon>
        <taxon>Fungi</taxon>
        <taxon>Dikarya</taxon>
        <taxon>Basidiomycota</taxon>
        <taxon>Agaricomycotina</taxon>
        <taxon>Agaricomycetes</taxon>
        <taxon>Polyporales</taxon>
        <taxon>Rhodofomes</taxon>
    </lineage>
</organism>
<proteinExistence type="predicted"/>
<evidence type="ECO:0000256" key="1">
    <source>
        <dbReference type="SAM" id="Phobius"/>
    </source>
</evidence>
<keyword evidence="1" id="KW-0472">Membrane</keyword>
<dbReference type="Proteomes" id="UP000298390">
    <property type="component" value="Unassembled WGS sequence"/>
</dbReference>
<accession>A0A4Y9YZB1</accession>
<name>A0A4Y9YZB1_9APHY</name>
<evidence type="ECO:0000313" key="2">
    <source>
        <dbReference type="EMBL" id="TFY67097.1"/>
    </source>
</evidence>
<reference evidence="2 3" key="1">
    <citation type="submission" date="2019-01" db="EMBL/GenBank/DDBJ databases">
        <title>Genome sequencing of the rare red list fungi Fomitopsis rosea.</title>
        <authorList>
            <person name="Buettner E."/>
            <person name="Kellner H."/>
        </authorList>
    </citation>
    <scope>NUCLEOTIDE SEQUENCE [LARGE SCALE GENOMIC DNA]</scope>
    <source>
        <strain evidence="2 3">DSM 105464</strain>
    </source>
</reference>
<feature type="transmembrane region" description="Helical" evidence="1">
    <location>
        <begin position="30"/>
        <end position="51"/>
    </location>
</feature>
<keyword evidence="1" id="KW-0812">Transmembrane</keyword>
<protein>
    <submittedName>
        <fullName evidence="2">Uncharacterized protein</fullName>
    </submittedName>
</protein>
<sequence>MAPIQSAAVSEDTSFLVSLRGVIASGTGKGISLAMLLVAALLAVLFAWYALYVCLTPRDADWFDELDNLKARPGLKTRIWRVLTFPWAHTASTGLDVEASPMLKSKSFEKSSTPLFLRGPRAFLSGALRTLLPRRSQTSRVTPIAARRTLSAATPATYTEDDLAMARFKLDVAFADLQARFGPSCGSWRSGALEYEVVPTEPGAEKTVAACGFAIMKGVADPEPAFGGSFGRV</sequence>
<gene>
    <name evidence="2" type="ORF">EVJ58_g1841</name>
</gene>